<proteinExistence type="predicted"/>
<evidence type="ECO:0000259" key="3">
    <source>
        <dbReference type="Pfam" id="PF00326"/>
    </source>
</evidence>
<reference evidence="4 5" key="1">
    <citation type="submission" date="2015-07" db="EMBL/GenBank/DDBJ databases">
        <title>Genome sequence of Levilinea saccharolytica DSM 16555.</title>
        <authorList>
            <person name="Hemp J."/>
            <person name="Ward L.M."/>
            <person name="Pace L.A."/>
            <person name="Fischer W.W."/>
        </authorList>
    </citation>
    <scope>NUCLEOTIDE SEQUENCE [LARGE SCALE GENOMIC DNA]</scope>
    <source>
        <strain evidence="4 5">KIBI-1</strain>
    </source>
</reference>
<comment type="caution">
    <text evidence="4">The sequence shown here is derived from an EMBL/GenBank/DDBJ whole genome shotgun (WGS) entry which is preliminary data.</text>
</comment>
<keyword evidence="2" id="KW-0720">Serine protease</keyword>
<dbReference type="Gene3D" id="3.40.50.1820">
    <property type="entry name" value="alpha/beta hydrolase"/>
    <property type="match status" value="1"/>
</dbReference>
<dbReference type="GO" id="GO:0004252">
    <property type="term" value="F:serine-type endopeptidase activity"/>
    <property type="evidence" value="ECO:0007669"/>
    <property type="project" value="TreeGrafter"/>
</dbReference>
<dbReference type="SUPFAM" id="SSF53474">
    <property type="entry name" value="alpha/beta-Hydrolases"/>
    <property type="match status" value="1"/>
</dbReference>
<dbReference type="PANTHER" id="PTHR42776">
    <property type="entry name" value="SERINE PEPTIDASE S9 FAMILY MEMBER"/>
    <property type="match status" value="1"/>
</dbReference>
<name>A0A0P6Y750_9CHLR</name>
<evidence type="ECO:0000313" key="5">
    <source>
        <dbReference type="Proteomes" id="UP000050501"/>
    </source>
</evidence>
<keyword evidence="2" id="KW-0645">Protease</keyword>
<evidence type="ECO:0000256" key="1">
    <source>
        <dbReference type="ARBA" id="ARBA00022801"/>
    </source>
</evidence>
<dbReference type="InterPro" id="IPR029058">
    <property type="entry name" value="AB_hydrolase_fold"/>
</dbReference>
<dbReference type="Pfam" id="PF07676">
    <property type="entry name" value="PD40"/>
    <property type="match status" value="4"/>
</dbReference>
<dbReference type="InterPro" id="IPR001375">
    <property type="entry name" value="Peptidase_S9_cat"/>
</dbReference>
<dbReference type="STRING" id="229921.ADN01_16075"/>
<keyword evidence="5" id="KW-1185">Reference proteome</keyword>
<dbReference type="Proteomes" id="UP000050501">
    <property type="component" value="Unassembled WGS sequence"/>
</dbReference>
<protein>
    <recommendedName>
        <fullName evidence="3">Peptidase S9 prolyl oligopeptidase catalytic domain-containing protein</fullName>
    </recommendedName>
</protein>
<dbReference type="InterPro" id="IPR011042">
    <property type="entry name" value="6-blade_b-propeller_TolB-like"/>
</dbReference>
<accession>A0A0P6Y750</accession>
<dbReference type="EMBL" id="LGCM01000060">
    <property type="protein sequence ID" value="KPL77415.1"/>
    <property type="molecule type" value="Genomic_DNA"/>
</dbReference>
<organism evidence="4 5">
    <name type="scientific">Levilinea saccharolytica</name>
    <dbReference type="NCBI Taxonomy" id="229921"/>
    <lineage>
        <taxon>Bacteria</taxon>
        <taxon>Bacillati</taxon>
        <taxon>Chloroflexota</taxon>
        <taxon>Anaerolineae</taxon>
        <taxon>Anaerolineales</taxon>
        <taxon>Anaerolineaceae</taxon>
        <taxon>Levilinea</taxon>
    </lineage>
</organism>
<dbReference type="Pfam" id="PF00326">
    <property type="entry name" value="Peptidase_S9"/>
    <property type="match status" value="1"/>
</dbReference>
<dbReference type="PATRIC" id="fig|229921.5.peg.2648"/>
<evidence type="ECO:0000313" key="4">
    <source>
        <dbReference type="EMBL" id="KPL77415.1"/>
    </source>
</evidence>
<dbReference type="OrthoDB" id="108903at2"/>
<dbReference type="Gene3D" id="2.120.10.30">
    <property type="entry name" value="TolB, C-terminal domain"/>
    <property type="match status" value="2"/>
</dbReference>
<dbReference type="InterPro" id="IPR011659">
    <property type="entry name" value="WD40"/>
</dbReference>
<gene>
    <name evidence="4" type="ORF">ADN01_16075</name>
</gene>
<dbReference type="AlphaFoldDB" id="A0A0P6Y750"/>
<dbReference type="GO" id="GO:0006508">
    <property type="term" value="P:proteolysis"/>
    <property type="evidence" value="ECO:0007669"/>
    <property type="project" value="InterPro"/>
</dbReference>
<sequence length="676" mass="76153">MKRMTNRRLITAEDLYRLQVITSSEISPDGERVVFGVQRVERKTEKKFTNLWMLRLETGAAVPFTVGEHVDGKAHWSPDGGQLAFTSNRLDEKQAQLFVMPADGGEARPLTQMQGEFGEFAWSPKGTQIVCEFRKKDAEAVERDQDEQKKKLGVVSRRYTRVFYKLDNYGYLPQERMHLWLIDARTGRVRQLTDGAVYDETGPVWSPDGKELAFFSNRQPDPDFDPDRVELWVLEVRSGAVRKVETPTGPKAQASWSPDGKWIAYIGREGLNESWKPDGLWVVPADGSGPARCVSAAQDVFISASTINDVGGARQKPPVWSPDSSRLYVQAAYHGRTALWAFNTADGAKEAVVDVPGVVVEFSLDERHRRLAYTLGTLKDPCQVWVREMDGSRPERALTHLNQDWLKEIDLGTVEDVWFQGPDGNDLQGWIVQPPGMEAGRKYPCLVEIHGGPVTQYGYFFMHEFYYLAAQGYVVAFSNPRGGSGYGVKHAEAISNGRWGTADYTDVMAFSDLLAQKVYVDSQRMGVLGGSYGGYMTNWIIGHTQRFAAAVSMRSVSNFVSMWGSSDFNWWFQTELDGRAPYESIEVAWDRSPVKYLGSARTPTLVIHNEMDMRCDPEQGEQVYVALKKLGVDTELVLFPEEPHGLSRTGRTDRKIVRLKSISGWFDRYLKGKDGK</sequence>
<evidence type="ECO:0000256" key="2">
    <source>
        <dbReference type="ARBA" id="ARBA00022825"/>
    </source>
</evidence>
<dbReference type="PANTHER" id="PTHR42776:SF27">
    <property type="entry name" value="DIPEPTIDYL PEPTIDASE FAMILY MEMBER 6"/>
    <property type="match status" value="1"/>
</dbReference>
<dbReference type="Gene3D" id="2.120.10.60">
    <property type="entry name" value="Tricorn protease N-terminal domain"/>
    <property type="match status" value="1"/>
</dbReference>
<feature type="domain" description="Peptidase S9 prolyl oligopeptidase catalytic" evidence="3">
    <location>
        <begin position="461"/>
        <end position="672"/>
    </location>
</feature>
<keyword evidence="1" id="KW-0378">Hydrolase</keyword>
<dbReference type="SUPFAM" id="SSF82171">
    <property type="entry name" value="DPP6 N-terminal domain-like"/>
    <property type="match status" value="1"/>
</dbReference>